<organism evidence="8 9">
    <name type="scientific">Larimichthys crocea</name>
    <name type="common">Large yellow croaker</name>
    <name type="synonym">Pseudosciaena crocea</name>
    <dbReference type="NCBI Taxonomy" id="215358"/>
    <lineage>
        <taxon>Eukaryota</taxon>
        <taxon>Metazoa</taxon>
        <taxon>Chordata</taxon>
        <taxon>Craniata</taxon>
        <taxon>Vertebrata</taxon>
        <taxon>Euteleostomi</taxon>
        <taxon>Actinopterygii</taxon>
        <taxon>Neopterygii</taxon>
        <taxon>Teleostei</taxon>
        <taxon>Neoteleostei</taxon>
        <taxon>Acanthomorphata</taxon>
        <taxon>Eupercaria</taxon>
        <taxon>Sciaenidae</taxon>
        <taxon>Larimichthys</taxon>
    </lineage>
</organism>
<evidence type="ECO:0000313" key="8">
    <source>
        <dbReference type="EMBL" id="KAE8282884.1"/>
    </source>
</evidence>
<dbReference type="PROSITE" id="PS50003">
    <property type="entry name" value="PH_DOMAIN"/>
    <property type="match status" value="1"/>
</dbReference>
<evidence type="ECO:0000256" key="5">
    <source>
        <dbReference type="SAM" id="MobiDB-lite"/>
    </source>
</evidence>
<evidence type="ECO:0000256" key="3">
    <source>
        <dbReference type="ARBA" id="ARBA00022833"/>
    </source>
</evidence>
<proteinExistence type="predicted"/>
<keyword evidence="2 4" id="KW-0863">Zinc-finger</keyword>
<dbReference type="InterPro" id="IPR013083">
    <property type="entry name" value="Znf_RING/FYVE/PHD"/>
</dbReference>
<keyword evidence="1" id="KW-0479">Metal-binding</keyword>
<name>A0A6G0HUL1_LARCR</name>
<dbReference type="InterPro" id="IPR000306">
    <property type="entry name" value="Znf_FYVE"/>
</dbReference>
<reference evidence="8 9" key="1">
    <citation type="submission" date="2019-07" db="EMBL/GenBank/DDBJ databases">
        <title>Chromosome genome assembly for large yellow croaker.</title>
        <authorList>
            <person name="Xiao S."/>
        </authorList>
    </citation>
    <scope>NUCLEOTIDE SEQUENCE [LARGE SCALE GENOMIC DNA]</scope>
    <source>
        <strain evidence="8">JMULYC20181020</strain>
        <tissue evidence="8">Muscle</tissue>
    </source>
</reference>
<evidence type="ECO:0000259" key="7">
    <source>
        <dbReference type="PROSITE" id="PS50178"/>
    </source>
</evidence>
<protein>
    <submittedName>
        <fullName evidence="8">Pleckstrin-like proteiny domain-containing family F member 1</fullName>
    </submittedName>
</protein>
<feature type="domain" description="PH" evidence="6">
    <location>
        <begin position="34"/>
        <end position="130"/>
    </location>
</feature>
<dbReference type="GO" id="GO:0035091">
    <property type="term" value="F:phosphatidylinositol binding"/>
    <property type="evidence" value="ECO:0007669"/>
    <property type="project" value="TreeGrafter"/>
</dbReference>
<dbReference type="Gene3D" id="2.30.29.30">
    <property type="entry name" value="Pleckstrin-homology domain (PH domain)/Phosphotyrosine-binding domain (PTB)"/>
    <property type="match status" value="1"/>
</dbReference>
<dbReference type="EMBL" id="REGW02000018">
    <property type="protein sequence ID" value="KAE8282884.1"/>
    <property type="molecule type" value="Genomic_DNA"/>
</dbReference>
<dbReference type="Proteomes" id="UP000424527">
    <property type="component" value="Unassembled WGS sequence"/>
</dbReference>
<feature type="region of interest" description="Disordered" evidence="5">
    <location>
        <begin position="213"/>
        <end position="249"/>
    </location>
</feature>
<evidence type="ECO:0000256" key="1">
    <source>
        <dbReference type="ARBA" id="ARBA00022723"/>
    </source>
</evidence>
<dbReference type="SMART" id="SM00233">
    <property type="entry name" value="PH"/>
    <property type="match status" value="1"/>
</dbReference>
<dbReference type="AlphaFoldDB" id="A0A6G0HUL1"/>
<feature type="domain" description="FYVE-type" evidence="7">
    <location>
        <begin position="151"/>
        <end position="211"/>
    </location>
</feature>
<dbReference type="InterPro" id="IPR011011">
    <property type="entry name" value="Znf_FYVE_PHD"/>
</dbReference>
<sequence length="275" mass="31624">MDLLTFDKENSDRIKAVENSFGASGNSLSKPGRVLMGEGRLMKQGRRKPQPKVFFLFNDVLVYGSIILNGRWHKKQKVIRLEDILLEDLEDGEEMRNQWLIRTPRKSFYVSASTPEEKRAWIDHIENCRSSLLQDGSCQPHTSFASSWIPNQAAFKCMRCLNKFTTTKRRHHCRKCGFLVCNSCSKQRAVIDHIHPTKKLRVCMRCHSEDKTSRVRGDSAGKSSSEDEDVAALSDEGERGEEIQDYTQSSWLDTREGTWGHTGIYSYPRPMHLRP</sequence>
<dbReference type="GO" id="GO:0007032">
    <property type="term" value="P:endosome organization"/>
    <property type="evidence" value="ECO:0007669"/>
    <property type="project" value="TreeGrafter"/>
</dbReference>
<keyword evidence="3" id="KW-0862">Zinc</keyword>
<dbReference type="SUPFAM" id="SSF57903">
    <property type="entry name" value="FYVE/PHD zinc finger"/>
    <property type="match status" value="1"/>
</dbReference>
<dbReference type="PANTHER" id="PTHR46280">
    <property type="entry name" value="PLECKSTRIN HOMOLOGY DOMAIN-CONTAINING FAMILY F MEMBER 2-RELATED"/>
    <property type="match status" value="1"/>
</dbReference>
<evidence type="ECO:0000259" key="6">
    <source>
        <dbReference type="PROSITE" id="PS50003"/>
    </source>
</evidence>
<comment type="caution">
    <text evidence="8">The sequence shown here is derived from an EMBL/GenBank/DDBJ whole genome shotgun (WGS) entry which is preliminary data.</text>
</comment>
<dbReference type="PANTHER" id="PTHR46280:SF2">
    <property type="entry name" value="PLECKSTRIN HOMOLOGY DOMAIN-CONTAINING FAMILY F MEMBER 1"/>
    <property type="match status" value="1"/>
</dbReference>
<dbReference type="GO" id="GO:0008333">
    <property type="term" value="P:endosome to lysosome transport"/>
    <property type="evidence" value="ECO:0007669"/>
    <property type="project" value="TreeGrafter"/>
</dbReference>
<dbReference type="GO" id="GO:0005769">
    <property type="term" value="C:early endosome"/>
    <property type="evidence" value="ECO:0007669"/>
    <property type="project" value="TreeGrafter"/>
</dbReference>
<accession>A0A6G0HUL1</accession>
<dbReference type="GO" id="GO:0008270">
    <property type="term" value="F:zinc ion binding"/>
    <property type="evidence" value="ECO:0007669"/>
    <property type="project" value="UniProtKB-KW"/>
</dbReference>
<gene>
    <name evidence="8" type="ORF">D5F01_LYC18276</name>
</gene>
<evidence type="ECO:0000256" key="2">
    <source>
        <dbReference type="ARBA" id="ARBA00022771"/>
    </source>
</evidence>
<dbReference type="SMART" id="SM00064">
    <property type="entry name" value="FYVE"/>
    <property type="match status" value="1"/>
</dbReference>
<dbReference type="Pfam" id="PF01363">
    <property type="entry name" value="FYVE"/>
    <property type="match status" value="1"/>
</dbReference>
<keyword evidence="9" id="KW-1185">Reference proteome</keyword>
<dbReference type="SUPFAM" id="SSF50729">
    <property type="entry name" value="PH domain-like"/>
    <property type="match status" value="1"/>
</dbReference>
<evidence type="ECO:0000313" key="9">
    <source>
        <dbReference type="Proteomes" id="UP000424527"/>
    </source>
</evidence>
<dbReference type="Pfam" id="PF00169">
    <property type="entry name" value="PH"/>
    <property type="match status" value="1"/>
</dbReference>
<dbReference type="CDD" id="cd01218">
    <property type="entry name" value="PH_Phafin2-like"/>
    <property type="match status" value="1"/>
</dbReference>
<evidence type="ECO:0000256" key="4">
    <source>
        <dbReference type="PROSITE-ProRule" id="PRU00091"/>
    </source>
</evidence>
<dbReference type="InterPro" id="IPR037871">
    <property type="entry name" value="PH_Phafin"/>
</dbReference>
<dbReference type="InterPro" id="IPR011993">
    <property type="entry name" value="PH-like_dom_sf"/>
</dbReference>
<dbReference type="PROSITE" id="PS50178">
    <property type="entry name" value="ZF_FYVE"/>
    <property type="match status" value="1"/>
</dbReference>
<dbReference type="Gene3D" id="3.30.40.10">
    <property type="entry name" value="Zinc/RING finger domain, C3HC4 (zinc finger)"/>
    <property type="match status" value="1"/>
</dbReference>
<dbReference type="InterPro" id="IPR017455">
    <property type="entry name" value="Znf_FYVE-rel"/>
</dbReference>
<dbReference type="InterPro" id="IPR001849">
    <property type="entry name" value="PH_domain"/>
</dbReference>
<dbReference type="InterPro" id="IPR051765">
    <property type="entry name" value="PH_domain-containing_F"/>
</dbReference>